<dbReference type="GO" id="GO:0016020">
    <property type="term" value="C:membrane"/>
    <property type="evidence" value="ECO:0007669"/>
    <property type="project" value="UniProtKB-SubCell"/>
</dbReference>
<dbReference type="InterPro" id="IPR003439">
    <property type="entry name" value="ABC_transporter-like_ATP-bd"/>
</dbReference>
<feature type="transmembrane region" description="Helical" evidence="10">
    <location>
        <begin position="1049"/>
        <end position="1067"/>
    </location>
</feature>
<accession>A0AA38BUZ5</accession>
<evidence type="ECO:0000256" key="1">
    <source>
        <dbReference type="ARBA" id="ARBA00004141"/>
    </source>
</evidence>
<evidence type="ECO:0000256" key="8">
    <source>
        <dbReference type="ARBA" id="ARBA00022989"/>
    </source>
</evidence>
<feature type="transmembrane region" description="Helical" evidence="10">
    <location>
        <begin position="1192"/>
        <end position="1212"/>
    </location>
</feature>
<feature type="transmembrane region" description="Helical" evidence="10">
    <location>
        <begin position="1162"/>
        <end position="1186"/>
    </location>
</feature>
<evidence type="ECO:0000256" key="3">
    <source>
        <dbReference type="ARBA" id="ARBA00022448"/>
    </source>
</evidence>
<dbReference type="PANTHER" id="PTHR48040:SF12">
    <property type="entry name" value="ABC TRANSPORTER G FAMILY MEMBER 32-LIKE ISOFORM X1"/>
    <property type="match status" value="1"/>
</dbReference>
<dbReference type="PANTHER" id="PTHR48040">
    <property type="entry name" value="PLEIOTROPIC DRUG RESISTANCE PROTEIN 1-LIKE ISOFORM X1"/>
    <property type="match status" value="1"/>
</dbReference>
<evidence type="ECO:0000256" key="6">
    <source>
        <dbReference type="ARBA" id="ARBA00022741"/>
    </source>
</evidence>
<dbReference type="InterPro" id="IPR013525">
    <property type="entry name" value="ABC2_TM"/>
</dbReference>
<feature type="transmembrane region" description="Helical" evidence="10">
    <location>
        <begin position="598"/>
        <end position="621"/>
    </location>
</feature>
<dbReference type="InterPro" id="IPR043926">
    <property type="entry name" value="ABCG_dom"/>
</dbReference>
<dbReference type="FunFam" id="3.40.50.300:FF:000059">
    <property type="entry name" value="ABC transporter G family member 40"/>
    <property type="match status" value="1"/>
</dbReference>
<comment type="caution">
    <text evidence="12">The sequence shown here is derived from an EMBL/GenBank/DDBJ whole genome shotgun (WGS) entry which is preliminary data.</text>
</comment>
<keyword evidence="7" id="KW-0067">ATP-binding</keyword>
<sequence>MEAGGTDTEIGAISRRTQGGFSMSWGSANDAAVFSRSSSLSREADEEDLKLAALNNLLKTAAHHEEDDDRHLLYKMRSRIHRVGIELPTVEVRFERLKVEVGRSRWKQGSAHHTQLSVKHGGGSIHVLGNKKRRLKILDNINGNIKPRRMTLLLGPPGSGKTSLLLALANRLDTDLKVSGSVTYNGENVDKLVAERISAYVAQNDIHFGEMTVRETFSFAARCQGFGSRNEMLTELERREKEAGIIPEQNVDTFMKVRLPLDRTIVALFQDPDFKSDYVVKSLGLDMCSDMMVGDEMRRGISGGQKKRVTTGEKMPSKLHPDCAGEILVGSAMVLLMDEITTGLDSSTSFQIVKHLRQLVQTLDITALVSLLQPTPETFELFDDIILLSEGHIVYQGPLKHALEFFESMGFRCPERKAVADFFQEVTSKKDQQQYWAVEGQVYRYVSVKEFAKAYQSFHVGKKLSMELRLPYDKSKSHPASVTAKLFRQFLLYFLVNQLALALFRLMASLGQTMVVAFTYGAFSMVIILVLGGFILSRESIKSWWIWGYWISPLSYAQNAIAVNEFYGQKWDKPAGNVSNQTVGELGLRSRGIFPHEWWYWIGIGALLGYAILFNVLYTLALDFLKAPGKPQSVVSEEALHEIYANTIGENCYANNAPTAVIVRDDLPTSKGPTMNPILFSDVVVALPKEKKGMVLPFKTLSLCFKNIKYYVDMPKEMKQQGIAENRLQLLHNVSGAFRPGILTALVGVSGAGKTTLMDVLAGRKTDGYIEGTITISGHPKKQETFARISGYCEQNDIHSPHVTVHESLIYSAWLRLPAEIDQETRKMFVEEVMKLVELDTLRNSLVGPPGVTGLSTEQRKRLTIAVELVANPSIVFMDEPTSGLDARSAAIVMRTVRNIVDTGRTIVCTIHQPSIDIFEAFDELFFMKRGGQIIYAGSLGFHCNKLLEYFQSIDGVPKIEESCNPATWMLEVTSTAEEIRLGIDFAEIYRNSHLFQENMALVESFSTPLQGSEDLYFTTQYSQPFHKQFMACLWKQHWSYWRNPQYTAVRFFFTVSISLLFGTICWDLGSKRSEQQDLLNILGSMFASILFIGVTNATSVQPVVSLERVVFYRERAAGMYSALPYALAQVAIELPYVLIQSLVYGSVVYSLTALEWTAVKFVWYLFFMYFGFLSYTFFGIMTVALTPNHNLASIVSIPFFLLWNLFSGFMIPLTRCPPWWKWYFRANPMAWSLYGLIASQYGDVRTGLKMPDGTELSVKDYVEEYFGYHEDYLGRVGLVMAGFCILFGFVFALGIKFFNFQKR</sequence>
<keyword evidence="5" id="KW-0677">Repeat</keyword>
<dbReference type="SUPFAM" id="SSF52540">
    <property type="entry name" value="P-loop containing nucleoside triphosphate hydrolases"/>
    <property type="match status" value="2"/>
</dbReference>
<dbReference type="Pfam" id="PF19055">
    <property type="entry name" value="ABC2_membrane_7"/>
    <property type="match status" value="2"/>
</dbReference>
<keyword evidence="3" id="KW-0813">Transport</keyword>
<proteinExistence type="inferred from homology"/>
<feature type="transmembrane region" description="Helical" evidence="10">
    <location>
        <begin position="514"/>
        <end position="536"/>
    </location>
</feature>
<dbReference type="Pfam" id="PF01061">
    <property type="entry name" value="ABC2_membrane"/>
    <property type="match status" value="2"/>
</dbReference>
<keyword evidence="13" id="KW-1185">Reference proteome</keyword>
<evidence type="ECO:0000313" key="13">
    <source>
        <dbReference type="Proteomes" id="UP000824469"/>
    </source>
</evidence>
<reference evidence="12 13" key="1">
    <citation type="journal article" date="2021" name="Nat. Plants">
        <title>The Taxus genome provides insights into paclitaxel biosynthesis.</title>
        <authorList>
            <person name="Xiong X."/>
            <person name="Gou J."/>
            <person name="Liao Q."/>
            <person name="Li Y."/>
            <person name="Zhou Q."/>
            <person name="Bi G."/>
            <person name="Li C."/>
            <person name="Du R."/>
            <person name="Wang X."/>
            <person name="Sun T."/>
            <person name="Guo L."/>
            <person name="Liang H."/>
            <person name="Lu P."/>
            <person name="Wu Y."/>
            <person name="Zhang Z."/>
            <person name="Ro D.K."/>
            <person name="Shang Y."/>
            <person name="Huang S."/>
            <person name="Yan J."/>
        </authorList>
    </citation>
    <scope>NUCLEOTIDE SEQUENCE [LARGE SCALE GENOMIC DNA]</scope>
    <source>
        <strain evidence="12">Ta-2019</strain>
    </source>
</reference>
<dbReference type="InterPro" id="IPR034003">
    <property type="entry name" value="ABCG_PDR_2"/>
</dbReference>
<keyword evidence="8 10" id="KW-1133">Transmembrane helix</keyword>
<protein>
    <recommendedName>
        <fullName evidence="11">ABC transporter domain-containing protein</fullName>
    </recommendedName>
</protein>
<dbReference type="GO" id="GO:0005524">
    <property type="term" value="F:ATP binding"/>
    <property type="evidence" value="ECO:0007669"/>
    <property type="project" value="UniProtKB-KW"/>
</dbReference>
<dbReference type="OMA" id="GENCYAN"/>
<evidence type="ECO:0000256" key="4">
    <source>
        <dbReference type="ARBA" id="ARBA00022692"/>
    </source>
</evidence>
<evidence type="ECO:0000256" key="2">
    <source>
        <dbReference type="ARBA" id="ARBA00006012"/>
    </source>
</evidence>
<comment type="similarity">
    <text evidence="2">Belongs to the ABC transporter superfamily. ABCG family. PDR (TC 3.A.1.205) subfamily.</text>
</comment>
<feature type="transmembrane region" description="Helical" evidence="10">
    <location>
        <begin position="1277"/>
        <end position="1299"/>
    </location>
</feature>
<name>A0AA38BUZ5_TAXCH</name>
<feature type="domain" description="ABC transporter" evidence="11">
    <location>
        <begin position="703"/>
        <end position="955"/>
    </location>
</feature>
<evidence type="ECO:0000256" key="5">
    <source>
        <dbReference type="ARBA" id="ARBA00022737"/>
    </source>
</evidence>
<organism evidence="12 13">
    <name type="scientific">Taxus chinensis</name>
    <name type="common">Chinese yew</name>
    <name type="synonym">Taxus wallichiana var. chinensis</name>
    <dbReference type="NCBI Taxonomy" id="29808"/>
    <lineage>
        <taxon>Eukaryota</taxon>
        <taxon>Viridiplantae</taxon>
        <taxon>Streptophyta</taxon>
        <taxon>Embryophyta</taxon>
        <taxon>Tracheophyta</taxon>
        <taxon>Spermatophyta</taxon>
        <taxon>Pinopsida</taxon>
        <taxon>Pinidae</taxon>
        <taxon>Conifers II</taxon>
        <taxon>Cupressales</taxon>
        <taxon>Taxaceae</taxon>
        <taxon>Taxus</taxon>
    </lineage>
</organism>
<dbReference type="Pfam" id="PF00005">
    <property type="entry name" value="ABC_tran"/>
    <property type="match status" value="2"/>
</dbReference>
<keyword evidence="6" id="KW-0547">Nucleotide-binding</keyword>
<dbReference type="Gene3D" id="3.40.50.300">
    <property type="entry name" value="P-loop containing nucleotide triphosphate hydrolases"/>
    <property type="match status" value="2"/>
</dbReference>
<dbReference type="GO" id="GO:0016887">
    <property type="term" value="F:ATP hydrolysis activity"/>
    <property type="evidence" value="ECO:0007669"/>
    <property type="project" value="InterPro"/>
</dbReference>
<dbReference type="InterPro" id="IPR027417">
    <property type="entry name" value="P-loop_NTPase"/>
</dbReference>
<feature type="transmembrane region" description="Helical" evidence="10">
    <location>
        <begin position="1079"/>
        <end position="1099"/>
    </location>
</feature>
<dbReference type="Proteomes" id="UP000824469">
    <property type="component" value="Unassembled WGS sequence"/>
</dbReference>
<evidence type="ECO:0000259" key="11">
    <source>
        <dbReference type="PROSITE" id="PS50893"/>
    </source>
</evidence>
<dbReference type="InterPro" id="IPR003593">
    <property type="entry name" value="AAA+_ATPase"/>
</dbReference>
<dbReference type="PROSITE" id="PS50893">
    <property type="entry name" value="ABC_TRANSPORTER_2"/>
    <property type="match status" value="2"/>
</dbReference>
<evidence type="ECO:0000256" key="10">
    <source>
        <dbReference type="SAM" id="Phobius"/>
    </source>
</evidence>
<evidence type="ECO:0000256" key="9">
    <source>
        <dbReference type="ARBA" id="ARBA00023136"/>
    </source>
</evidence>
<dbReference type="Pfam" id="PF08370">
    <property type="entry name" value="PDR_assoc"/>
    <property type="match status" value="1"/>
</dbReference>
<evidence type="ECO:0000313" key="12">
    <source>
        <dbReference type="EMBL" id="KAH9290325.1"/>
    </source>
</evidence>
<evidence type="ECO:0000256" key="7">
    <source>
        <dbReference type="ARBA" id="ARBA00022840"/>
    </source>
</evidence>
<dbReference type="FunFam" id="3.40.50.300:FF:000179">
    <property type="entry name" value="ABC transporter G family member 34"/>
    <property type="match status" value="1"/>
</dbReference>
<feature type="domain" description="ABC transporter" evidence="11">
    <location>
        <begin position="111"/>
        <end position="415"/>
    </location>
</feature>
<dbReference type="EMBL" id="JAHRHJ020003813">
    <property type="protein sequence ID" value="KAH9290325.1"/>
    <property type="molecule type" value="Genomic_DNA"/>
</dbReference>
<keyword evidence="4 10" id="KW-0812">Transmembrane</keyword>
<dbReference type="InterPro" id="IPR013581">
    <property type="entry name" value="PDR_assoc"/>
</dbReference>
<dbReference type="CDD" id="cd03232">
    <property type="entry name" value="ABCG_PDR_domain2"/>
    <property type="match status" value="1"/>
</dbReference>
<dbReference type="GO" id="GO:0140359">
    <property type="term" value="F:ABC-type transporter activity"/>
    <property type="evidence" value="ECO:0007669"/>
    <property type="project" value="InterPro"/>
</dbReference>
<keyword evidence="9 10" id="KW-0472">Membrane</keyword>
<dbReference type="SMART" id="SM00382">
    <property type="entry name" value="AAA"/>
    <property type="match status" value="2"/>
</dbReference>
<comment type="subcellular location">
    <subcellularLocation>
        <location evidence="1">Membrane</location>
        <topology evidence="1">Multi-pass membrane protein</topology>
    </subcellularLocation>
</comment>
<gene>
    <name evidence="12" type="ORF">KI387_034442</name>
</gene>